<proteinExistence type="predicted"/>
<dbReference type="InterPro" id="IPR043917">
    <property type="entry name" value="DUF5753"/>
</dbReference>
<dbReference type="SUPFAM" id="SSF47413">
    <property type="entry name" value="lambda repressor-like DNA-binding domains"/>
    <property type="match status" value="1"/>
</dbReference>
<sequence>MSERRAAPTVGQVVLGRRLQELREAAGLRREEAARALRVAPATVRRMETAEVALKIPYVLMLLTTYGVSDEETTAFVRLAEEANQPGWWQHYHDVLPDWFSLHVSLEGAARIIRSYEPHFVPGLLQTEDYARAVLQAGTVGQARPQDIERHVALRLARQQLLTRPDAPHFWVIMDETVLRRPVSVHSEVMREQLDRLIEASENPGITVQIAEFAAGPHPGTHTPFVLFRFGEPELPDMVYSEYLTGALYLDSRTEVALHLEVLDLMSAKAASVRRTRAILEETRDAY</sequence>
<dbReference type="EMBL" id="CP023747">
    <property type="protein sequence ID" value="QEV41781.1"/>
    <property type="molecule type" value="Genomic_DNA"/>
</dbReference>
<evidence type="ECO:0000313" key="1">
    <source>
        <dbReference type="EMBL" id="QEV41781.1"/>
    </source>
</evidence>
<dbReference type="Gene3D" id="1.10.260.40">
    <property type="entry name" value="lambda repressor-like DNA-binding domains"/>
    <property type="match status" value="1"/>
</dbReference>
<dbReference type="InterPro" id="IPR001387">
    <property type="entry name" value="Cro/C1-type_HTH"/>
</dbReference>
<dbReference type="OrthoDB" id="4285266at2"/>
<dbReference type="Pfam" id="PF19054">
    <property type="entry name" value="DUF5753"/>
    <property type="match status" value="1"/>
</dbReference>
<protein>
    <submittedName>
        <fullName evidence="1">XRE family transcriptional regulator</fullName>
    </submittedName>
</protein>
<dbReference type="InterPro" id="IPR010982">
    <property type="entry name" value="Lambda_DNA-bd_dom_sf"/>
</dbReference>
<dbReference type="PROSITE" id="PS50943">
    <property type="entry name" value="HTH_CROC1"/>
    <property type="match status" value="1"/>
</dbReference>
<dbReference type="Proteomes" id="UP000325763">
    <property type="component" value="Chromosome"/>
</dbReference>
<evidence type="ECO:0000313" key="2">
    <source>
        <dbReference type="Proteomes" id="UP000325763"/>
    </source>
</evidence>
<dbReference type="Pfam" id="PF13560">
    <property type="entry name" value="HTH_31"/>
    <property type="match status" value="1"/>
</dbReference>
<dbReference type="AlphaFoldDB" id="A0A5P2WAC7"/>
<dbReference type="CDD" id="cd00093">
    <property type="entry name" value="HTH_XRE"/>
    <property type="match status" value="1"/>
</dbReference>
<gene>
    <name evidence="1" type="ORF">CP978_27385</name>
</gene>
<dbReference type="SMART" id="SM00530">
    <property type="entry name" value="HTH_XRE"/>
    <property type="match status" value="1"/>
</dbReference>
<reference evidence="1 2" key="1">
    <citation type="submission" date="2017-09" db="EMBL/GenBank/DDBJ databases">
        <title>Streptomyces genome completion.</title>
        <authorList>
            <person name="Lee N."/>
            <person name="Cho B.-K."/>
        </authorList>
    </citation>
    <scope>NUCLEOTIDE SEQUENCE [LARGE SCALE GENOMIC DNA]</scope>
    <source>
        <strain evidence="1 2">ATCC 14899</strain>
    </source>
</reference>
<dbReference type="GO" id="GO:0003677">
    <property type="term" value="F:DNA binding"/>
    <property type="evidence" value="ECO:0007669"/>
    <property type="project" value="InterPro"/>
</dbReference>
<dbReference type="KEGG" id="snq:CP978_27385"/>
<name>A0A5P2WAC7_9ACTN</name>
<organism evidence="1 2">
    <name type="scientific">Streptomyces nodosus</name>
    <dbReference type="NCBI Taxonomy" id="40318"/>
    <lineage>
        <taxon>Bacteria</taxon>
        <taxon>Bacillati</taxon>
        <taxon>Actinomycetota</taxon>
        <taxon>Actinomycetes</taxon>
        <taxon>Kitasatosporales</taxon>
        <taxon>Streptomycetaceae</taxon>
        <taxon>Streptomyces</taxon>
    </lineage>
</organism>
<dbReference type="RefSeq" id="WP_079162338.1">
    <property type="nucleotide sequence ID" value="NZ_CP009313.1"/>
</dbReference>
<accession>A0A5P2WAC7</accession>